<dbReference type="AlphaFoldDB" id="A0A8H7NK27"/>
<dbReference type="Proteomes" id="UP000616885">
    <property type="component" value="Unassembled WGS sequence"/>
</dbReference>
<sequence length="158" mass="17349">MPHSGMVYIVRRSENPNGVTLAIALQGAWGLDFHHKRESPYWSRGNALYDDKSVATTSMHNYMENLAKAAALNKDASDALAEILARASGNSYEAKKPILDAIHRYASCFKVTGRSSERVDAFFQISALAVYAVANSSLEESVDFPVATFLSFKLQDLA</sequence>
<protein>
    <submittedName>
        <fullName evidence="1">Uncharacterized protein</fullName>
    </submittedName>
</protein>
<evidence type="ECO:0000313" key="2">
    <source>
        <dbReference type="Proteomes" id="UP000616885"/>
    </source>
</evidence>
<reference evidence="1" key="1">
    <citation type="submission" date="2020-10" db="EMBL/GenBank/DDBJ databases">
        <title>High-Quality Genome Resource of Clonostachys rosea strain S41 by Oxford Nanopore Long-Read Sequencing.</title>
        <authorList>
            <person name="Wang H."/>
        </authorList>
    </citation>
    <scope>NUCLEOTIDE SEQUENCE</scope>
    <source>
        <strain evidence="1">S41</strain>
    </source>
</reference>
<comment type="caution">
    <text evidence="1">The sequence shown here is derived from an EMBL/GenBank/DDBJ whole genome shotgun (WGS) entry which is preliminary data.</text>
</comment>
<accession>A0A8H7NK27</accession>
<evidence type="ECO:0000313" key="1">
    <source>
        <dbReference type="EMBL" id="KAF9757441.1"/>
    </source>
</evidence>
<gene>
    <name evidence="1" type="ORF">IM811_008385</name>
</gene>
<dbReference type="EMBL" id="JADCTT010000002">
    <property type="protein sequence ID" value="KAF9757441.1"/>
    <property type="molecule type" value="Genomic_DNA"/>
</dbReference>
<organism evidence="1 2">
    <name type="scientific">Bionectria ochroleuca</name>
    <name type="common">Gliocladium roseum</name>
    <dbReference type="NCBI Taxonomy" id="29856"/>
    <lineage>
        <taxon>Eukaryota</taxon>
        <taxon>Fungi</taxon>
        <taxon>Dikarya</taxon>
        <taxon>Ascomycota</taxon>
        <taxon>Pezizomycotina</taxon>
        <taxon>Sordariomycetes</taxon>
        <taxon>Hypocreomycetidae</taxon>
        <taxon>Hypocreales</taxon>
        <taxon>Bionectriaceae</taxon>
        <taxon>Clonostachys</taxon>
    </lineage>
</organism>
<name>A0A8H7NK27_BIOOC</name>
<proteinExistence type="predicted"/>